<comment type="caution">
    <text evidence="2">The sequence shown here is derived from an EMBL/GenBank/DDBJ whole genome shotgun (WGS) entry which is preliminary data.</text>
</comment>
<reference evidence="3" key="1">
    <citation type="journal article" date="2019" name="Int. J. Syst. Evol. Microbiol.">
        <title>The Global Catalogue of Microorganisms (GCM) 10K type strain sequencing project: providing services to taxonomists for standard genome sequencing and annotation.</title>
        <authorList>
            <consortium name="The Broad Institute Genomics Platform"/>
            <consortium name="The Broad Institute Genome Sequencing Center for Infectious Disease"/>
            <person name="Wu L."/>
            <person name="Ma J."/>
        </authorList>
    </citation>
    <scope>NUCLEOTIDE SEQUENCE [LARGE SCALE GENOMIC DNA]</scope>
    <source>
        <strain evidence="3">KACC 12597</strain>
    </source>
</reference>
<dbReference type="CDD" id="cd06503">
    <property type="entry name" value="ATP-synt_Fo_b"/>
    <property type="match status" value="1"/>
</dbReference>
<dbReference type="NCBIfam" id="TIGR01784">
    <property type="entry name" value="T_den_put_tspse"/>
    <property type="match status" value="1"/>
</dbReference>
<protein>
    <submittedName>
        <fullName evidence="2">Rpn family recombination-promoting nuclease/putative transposase</fullName>
    </submittedName>
</protein>
<name>A0ABW4YBF4_9GAMM</name>
<dbReference type="RefSeq" id="WP_386027859.1">
    <property type="nucleotide sequence ID" value="NZ_JBHUHX010000043.1"/>
</dbReference>
<accession>A0ABW4YBF4</accession>
<sequence length="322" mass="37272">MHHPIDPKIDCVFKALLGAESNRALLIHFLNAILGPDLPAPITWVDILNPYNDKEFLDDKLSIVDVKARDASGCLHQIEIQLLVNRDLLARILYTWADLYCSQLHSGQDYSDLKPTYAIWLVDQVLADTSGYAHDFRLRDAQARPLLDHGGIWLLELNKFHTDQVQTEQERWLKFFKDGEALDSTALPSWMQTPEMTQAMNTLKTFSEKERAYHAYQARQNYLREQRSIQRHLDELRAEAEQQRAEAEQQRAEAEQQRAKAEQQRAKAEQERTKAEQQRANAEQERTAKEQALQEKDAALAEIERLKAQLLDQGRSESRDNE</sequence>
<dbReference type="InterPro" id="IPR010106">
    <property type="entry name" value="RpnA"/>
</dbReference>
<dbReference type="Proteomes" id="UP001597337">
    <property type="component" value="Unassembled WGS sequence"/>
</dbReference>
<gene>
    <name evidence="2" type="ORF">ACFSJC_15030</name>
</gene>
<dbReference type="EMBL" id="JBHUHX010000043">
    <property type="protein sequence ID" value="MFD2113162.1"/>
    <property type="molecule type" value="Genomic_DNA"/>
</dbReference>
<organism evidence="2 3">
    <name type="scientific">Thiorhodococcus fuscus</name>
    <dbReference type="NCBI Taxonomy" id="527200"/>
    <lineage>
        <taxon>Bacteria</taxon>
        <taxon>Pseudomonadati</taxon>
        <taxon>Pseudomonadota</taxon>
        <taxon>Gammaproteobacteria</taxon>
        <taxon>Chromatiales</taxon>
        <taxon>Chromatiaceae</taxon>
        <taxon>Thiorhodococcus</taxon>
    </lineage>
</organism>
<feature type="region of interest" description="Disordered" evidence="1">
    <location>
        <begin position="238"/>
        <end position="296"/>
    </location>
</feature>
<dbReference type="PANTHER" id="PTHR41317">
    <property type="entry name" value="PD-(D_E)XK NUCLEASE FAMILY TRANSPOSASE"/>
    <property type="match status" value="1"/>
</dbReference>
<evidence type="ECO:0000313" key="2">
    <source>
        <dbReference type="EMBL" id="MFD2113162.1"/>
    </source>
</evidence>
<dbReference type="PANTHER" id="PTHR41317:SF1">
    <property type="entry name" value="PD-(D_E)XK NUCLEASE FAMILY TRANSPOSASE"/>
    <property type="match status" value="1"/>
</dbReference>
<dbReference type="Pfam" id="PF12784">
    <property type="entry name" value="PDDEXK_2"/>
    <property type="match status" value="1"/>
</dbReference>
<keyword evidence="3" id="KW-1185">Reference proteome</keyword>
<evidence type="ECO:0000256" key="1">
    <source>
        <dbReference type="SAM" id="MobiDB-lite"/>
    </source>
</evidence>
<evidence type="ECO:0000313" key="3">
    <source>
        <dbReference type="Proteomes" id="UP001597337"/>
    </source>
</evidence>
<proteinExistence type="predicted"/>